<dbReference type="PANTHER" id="PTHR43414:SF6">
    <property type="entry name" value="MULTIDRUG RESISTANCE PROTEIN MDTG"/>
    <property type="match status" value="1"/>
</dbReference>
<dbReference type="Pfam" id="PF07690">
    <property type="entry name" value="MFS_1"/>
    <property type="match status" value="1"/>
</dbReference>
<feature type="transmembrane region" description="Helical" evidence="7">
    <location>
        <begin position="341"/>
        <end position="365"/>
    </location>
</feature>
<dbReference type="PROSITE" id="PS50850">
    <property type="entry name" value="MFS"/>
    <property type="match status" value="1"/>
</dbReference>
<feature type="transmembrane region" description="Helical" evidence="7">
    <location>
        <begin position="371"/>
        <end position="388"/>
    </location>
</feature>
<dbReference type="SUPFAM" id="SSF103473">
    <property type="entry name" value="MFS general substrate transporter"/>
    <property type="match status" value="2"/>
</dbReference>
<dbReference type="InterPro" id="IPR011701">
    <property type="entry name" value="MFS"/>
</dbReference>
<keyword evidence="4 7" id="KW-0812">Transmembrane</keyword>
<dbReference type="PRINTS" id="PR01036">
    <property type="entry name" value="TCRTETB"/>
</dbReference>
<proteinExistence type="predicted"/>
<gene>
    <name evidence="9" type="ORF">PV02_03880</name>
</gene>
<feature type="transmembrane region" description="Helical" evidence="7">
    <location>
        <begin position="250"/>
        <end position="270"/>
    </location>
</feature>
<keyword evidence="3" id="KW-1003">Cell membrane</keyword>
<dbReference type="PROSITE" id="PS00216">
    <property type="entry name" value="SUGAR_TRANSPORT_1"/>
    <property type="match status" value="1"/>
</dbReference>
<evidence type="ECO:0000256" key="2">
    <source>
        <dbReference type="ARBA" id="ARBA00022448"/>
    </source>
</evidence>
<evidence type="ECO:0000256" key="7">
    <source>
        <dbReference type="SAM" id="Phobius"/>
    </source>
</evidence>
<dbReference type="InterPro" id="IPR005829">
    <property type="entry name" value="Sugar_transporter_CS"/>
</dbReference>
<evidence type="ECO:0000256" key="1">
    <source>
        <dbReference type="ARBA" id="ARBA00004651"/>
    </source>
</evidence>
<feature type="transmembrane region" description="Helical" evidence="7">
    <location>
        <begin position="45"/>
        <end position="64"/>
    </location>
</feature>
<dbReference type="PANTHER" id="PTHR43414">
    <property type="entry name" value="MULTIDRUG RESISTANCE PROTEIN MDTG"/>
    <property type="match status" value="1"/>
</dbReference>
<comment type="subcellular location">
    <subcellularLocation>
        <location evidence="1">Cell membrane</location>
        <topology evidence="1">Multi-pass membrane protein</topology>
    </subcellularLocation>
</comment>
<reference evidence="9 10" key="1">
    <citation type="journal article" date="2011" name="Appl. Environ. Microbiol.">
        <title>Methanogenic archaea isolated from Taiwan's Chelungpu fault.</title>
        <authorList>
            <person name="Wu S.Y."/>
            <person name="Lai M.C."/>
        </authorList>
    </citation>
    <scope>NUCLEOTIDE SEQUENCE [LARGE SCALE GENOMIC DNA]</scope>
    <source>
        <strain evidence="9 10">St545Mb</strain>
    </source>
</reference>
<evidence type="ECO:0000256" key="6">
    <source>
        <dbReference type="ARBA" id="ARBA00023136"/>
    </source>
</evidence>
<dbReference type="Proteomes" id="UP001206983">
    <property type="component" value="Unassembled WGS sequence"/>
</dbReference>
<evidence type="ECO:0000313" key="10">
    <source>
        <dbReference type="Proteomes" id="UP001206983"/>
    </source>
</evidence>
<name>A0AAE3H9G3_9EURY</name>
<dbReference type="InterPro" id="IPR020846">
    <property type="entry name" value="MFS_dom"/>
</dbReference>
<feature type="transmembrane region" description="Helical" evidence="7">
    <location>
        <begin position="85"/>
        <end position="103"/>
    </location>
</feature>
<dbReference type="GO" id="GO:0022857">
    <property type="term" value="F:transmembrane transporter activity"/>
    <property type="evidence" value="ECO:0007669"/>
    <property type="project" value="InterPro"/>
</dbReference>
<dbReference type="GO" id="GO:0005886">
    <property type="term" value="C:plasma membrane"/>
    <property type="evidence" value="ECO:0007669"/>
    <property type="project" value="UniProtKB-SubCell"/>
</dbReference>
<keyword evidence="2" id="KW-0813">Transport</keyword>
<feature type="transmembrane region" description="Helical" evidence="7">
    <location>
        <begin position="145"/>
        <end position="169"/>
    </location>
</feature>
<feature type="transmembrane region" description="Helical" evidence="7">
    <location>
        <begin position="175"/>
        <end position="194"/>
    </location>
</feature>
<keyword evidence="10" id="KW-1185">Reference proteome</keyword>
<keyword evidence="6 7" id="KW-0472">Membrane</keyword>
<feature type="transmembrane region" description="Helical" evidence="7">
    <location>
        <begin position="21"/>
        <end position="39"/>
    </location>
</feature>
<comment type="caution">
    <text evidence="9">The sequence shown here is derived from an EMBL/GenBank/DDBJ whole genome shotgun (WGS) entry which is preliminary data.</text>
</comment>
<sequence>MTASPAKNLDPQLYILSVSKFFKDLGTGMLAFLIPLYIVDLYSPFFGSTPVVVKAGIVATAYGISNSISQPFMGKLSDSLDRRKVFVLAGMAGFTILSFIYANTSRFEYVVFFRFVQGITVGAAVPAILAMITHFSTSRTRGKAIGIYSSLRGLGFGSGPIVAGAVVNYYGFGTAFYVCASLGILSTFLVLFFVRETHGSAEKNVSSGVSVSRDPQFFVLALAMFMMMVGIMIIFAFLPEYKLRLGASELSLSIAVSAYVFARVLFQTPLGIISDRMGRKRMVAYGLLLNVPIVIGLAYAGSITELIILRALQGISMAAVETPVMALAVELTGGRAVSSRVSIITAAQAGGMALGPLLGGLLAGYVSFRTPFYLCAALILLSFFLILAKVKEPGAFKNA</sequence>
<dbReference type="Gene3D" id="1.20.1250.20">
    <property type="entry name" value="MFS general substrate transporter like domains"/>
    <property type="match status" value="2"/>
</dbReference>
<organism evidence="9 10">
    <name type="scientific">Methanolobus chelungpuianus</name>
    <dbReference type="NCBI Taxonomy" id="502115"/>
    <lineage>
        <taxon>Archaea</taxon>
        <taxon>Methanobacteriati</taxon>
        <taxon>Methanobacteriota</taxon>
        <taxon>Stenosarchaea group</taxon>
        <taxon>Methanomicrobia</taxon>
        <taxon>Methanosarcinales</taxon>
        <taxon>Methanosarcinaceae</taxon>
        <taxon>Methanolobus</taxon>
    </lineage>
</organism>
<feature type="domain" description="Major facilitator superfamily (MFS) profile" evidence="8">
    <location>
        <begin position="12"/>
        <end position="394"/>
    </location>
</feature>
<feature type="transmembrane region" description="Helical" evidence="7">
    <location>
        <begin position="109"/>
        <end position="133"/>
    </location>
</feature>
<evidence type="ECO:0000259" key="8">
    <source>
        <dbReference type="PROSITE" id="PS50850"/>
    </source>
</evidence>
<feature type="transmembrane region" description="Helical" evidence="7">
    <location>
        <begin position="215"/>
        <end position="238"/>
    </location>
</feature>
<evidence type="ECO:0000256" key="5">
    <source>
        <dbReference type="ARBA" id="ARBA00022989"/>
    </source>
</evidence>
<evidence type="ECO:0000313" key="9">
    <source>
        <dbReference type="EMBL" id="MCQ6962385.1"/>
    </source>
</evidence>
<feature type="transmembrane region" description="Helical" evidence="7">
    <location>
        <begin position="282"/>
        <end position="301"/>
    </location>
</feature>
<dbReference type="InterPro" id="IPR036259">
    <property type="entry name" value="MFS_trans_sf"/>
</dbReference>
<dbReference type="EMBL" id="JTEO01000002">
    <property type="protein sequence ID" value="MCQ6962385.1"/>
    <property type="molecule type" value="Genomic_DNA"/>
</dbReference>
<accession>A0AAE3H9G3</accession>
<dbReference type="AlphaFoldDB" id="A0AAE3H9G3"/>
<evidence type="ECO:0000256" key="3">
    <source>
        <dbReference type="ARBA" id="ARBA00022475"/>
    </source>
</evidence>
<keyword evidence="5 7" id="KW-1133">Transmembrane helix</keyword>
<protein>
    <submittedName>
        <fullName evidence="9">Multidrug transporter</fullName>
    </submittedName>
</protein>
<dbReference type="CDD" id="cd17325">
    <property type="entry name" value="MFS_MdtG_SLC18_like"/>
    <property type="match status" value="1"/>
</dbReference>
<evidence type="ECO:0000256" key="4">
    <source>
        <dbReference type="ARBA" id="ARBA00022692"/>
    </source>
</evidence>